<dbReference type="PROSITE" id="PS50956">
    <property type="entry name" value="HTH_ASNC_2"/>
    <property type="match status" value="1"/>
</dbReference>
<dbReference type="SMART" id="SM00344">
    <property type="entry name" value="HTH_ASNC"/>
    <property type="match status" value="1"/>
</dbReference>
<evidence type="ECO:0000256" key="3">
    <source>
        <dbReference type="ARBA" id="ARBA00023163"/>
    </source>
</evidence>
<dbReference type="InterPro" id="IPR056526">
    <property type="entry name" value="TRASH_HVO_1752"/>
</dbReference>
<dbReference type="Pfam" id="PF24273">
    <property type="entry name" value="TRASH_HVO_1752_C"/>
    <property type="match status" value="1"/>
</dbReference>
<dbReference type="PANTHER" id="PTHR30154:SF34">
    <property type="entry name" value="TRANSCRIPTIONAL REGULATOR AZLB"/>
    <property type="match status" value="1"/>
</dbReference>
<comment type="caution">
    <text evidence="5">The sequence shown here is derived from an EMBL/GenBank/DDBJ whole genome shotgun (WGS) entry which is preliminary data.</text>
</comment>
<dbReference type="AlphaFoldDB" id="A0ABD5UGA9"/>
<dbReference type="SUPFAM" id="SSF46785">
    <property type="entry name" value="Winged helix' DNA-binding domain"/>
    <property type="match status" value="1"/>
</dbReference>
<feature type="domain" description="HTH asnC-type" evidence="4">
    <location>
        <begin position="4"/>
        <end position="79"/>
    </location>
</feature>
<dbReference type="RefSeq" id="WP_304450081.1">
    <property type="nucleotide sequence ID" value="NZ_JARRAH010000005.1"/>
</dbReference>
<evidence type="ECO:0000256" key="2">
    <source>
        <dbReference type="ARBA" id="ARBA00023125"/>
    </source>
</evidence>
<evidence type="ECO:0000256" key="1">
    <source>
        <dbReference type="ARBA" id="ARBA00023015"/>
    </source>
</evidence>
<protein>
    <submittedName>
        <fullName evidence="5">Winged helix-turn-helix transcriptional regulator</fullName>
    </submittedName>
</protein>
<dbReference type="EMBL" id="JBHSXM010000005">
    <property type="protein sequence ID" value="MFC6838391.1"/>
    <property type="molecule type" value="Genomic_DNA"/>
</dbReference>
<dbReference type="InterPro" id="IPR036388">
    <property type="entry name" value="WH-like_DNA-bd_sf"/>
</dbReference>
<keyword evidence="1" id="KW-0805">Transcription regulation</keyword>
<dbReference type="CDD" id="cd00090">
    <property type="entry name" value="HTH_ARSR"/>
    <property type="match status" value="1"/>
</dbReference>
<dbReference type="SMART" id="SM00746">
    <property type="entry name" value="TRASH"/>
    <property type="match status" value="1"/>
</dbReference>
<reference evidence="5 6" key="1">
    <citation type="journal article" date="2019" name="Int. J. Syst. Evol. Microbiol.">
        <title>The Global Catalogue of Microorganisms (GCM) 10K type strain sequencing project: providing services to taxonomists for standard genome sequencing and annotation.</title>
        <authorList>
            <consortium name="The Broad Institute Genomics Platform"/>
            <consortium name="The Broad Institute Genome Sequencing Center for Infectious Disease"/>
            <person name="Wu L."/>
            <person name="Ma J."/>
        </authorList>
    </citation>
    <scope>NUCLEOTIDE SEQUENCE [LARGE SCALE GENOMIC DNA]</scope>
    <source>
        <strain evidence="5 6">PSRA2</strain>
    </source>
</reference>
<dbReference type="InterPro" id="IPR011991">
    <property type="entry name" value="ArsR-like_HTH"/>
</dbReference>
<dbReference type="PRINTS" id="PR00033">
    <property type="entry name" value="HTHASNC"/>
</dbReference>
<gene>
    <name evidence="5" type="ORF">ACFQHK_18065</name>
</gene>
<dbReference type="Proteomes" id="UP001596406">
    <property type="component" value="Unassembled WGS sequence"/>
</dbReference>
<dbReference type="GO" id="GO:0003677">
    <property type="term" value="F:DNA binding"/>
    <property type="evidence" value="ECO:0007669"/>
    <property type="project" value="UniProtKB-KW"/>
</dbReference>
<organism evidence="5 6">
    <name type="scientific">Halomarina ordinaria</name>
    <dbReference type="NCBI Taxonomy" id="3033939"/>
    <lineage>
        <taxon>Archaea</taxon>
        <taxon>Methanobacteriati</taxon>
        <taxon>Methanobacteriota</taxon>
        <taxon>Stenosarchaea group</taxon>
        <taxon>Halobacteria</taxon>
        <taxon>Halobacteriales</taxon>
        <taxon>Natronomonadaceae</taxon>
        <taxon>Halomarina</taxon>
    </lineage>
</organism>
<evidence type="ECO:0000259" key="4">
    <source>
        <dbReference type="PROSITE" id="PS50956"/>
    </source>
</evidence>
<dbReference type="PANTHER" id="PTHR30154">
    <property type="entry name" value="LEUCINE-RESPONSIVE REGULATORY PROTEIN"/>
    <property type="match status" value="1"/>
</dbReference>
<name>A0ABD5UGA9_9EURY</name>
<dbReference type="InterPro" id="IPR011017">
    <property type="entry name" value="TRASH_dom"/>
</dbReference>
<dbReference type="InterPro" id="IPR019888">
    <property type="entry name" value="Tscrpt_reg_AsnC-like"/>
</dbReference>
<dbReference type="InterPro" id="IPR000485">
    <property type="entry name" value="AsnC-type_HTH_dom"/>
</dbReference>
<dbReference type="Pfam" id="PF13412">
    <property type="entry name" value="HTH_24"/>
    <property type="match status" value="1"/>
</dbReference>
<evidence type="ECO:0000313" key="6">
    <source>
        <dbReference type="Proteomes" id="UP001596406"/>
    </source>
</evidence>
<sequence>MTQFDTIDQRILELLLADGRRSFRDIADDVGRSAPTISNRVERLEDLGVIERFTVQVDRTQFADDDACLLTVEARLGHAGDVFTTLRDADDVEHVFHTAASTVIAKVLLSPAEVQELVTDVLTDDQVRNYHIESVMESAWQPQLGTGDLDLECPICGKPIADDGETVEVESGDTYHVCCSSCAEDIVEQYEALARGTDE</sequence>
<dbReference type="InterPro" id="IPR036390">
    <property type="entry name" value="WH_DNA-bd_sf"/>
</dbReference>
<keyword evidence="3" id="KW-0804">Transcription</keyword>
<evidence type="ECO:0000313" key="5">
    <source>
        <dbReference type="EMBL" id="MFC6838391.1"/>
    </source>
</evidence>
<dbReference type="Gene3D" id="1.10.10.10">
    <property type="entry name" value="Winged helix-like DNA-binding domain superfamily/Winged helix DNA-binding domain"/>
    <property type="match status" value="1"/>
</dbReference>
<keyword evidence="6" id="KW-1185">Reference proteome</keyword>
<accession>A0ABD5UGA9</accession>
<proteinExistence type="predicted"/>
<keyword evidence="2" id="KW-0238">DNA-binding</keyword>